<keyword evidence="5" id="KW-0159">Chromosome partition</keyword>
<dbReference type="PANTHER" id="PTHR22683">
    <property type="entry name" value="SPORULATION PROTEIN RELATED"/>
    <property type="match status" value="1"/>
</dbReference>
<proteinExistence type="inferred from homology"/>
<evidence type="ECO:0000256" key="10">
    <source>
        <dbReference type="SAM" id="MobiDB-lite"/>
    </source>
</evidence>
<feature type="transmembrane region" description="Helical" evidence="11">
    <location>
        <begin position="106"/>
        <end position="129"/>
    </location>
</feature>
<dbReference type="Pfam" id="PF01580">
    <property type="entry name" value="FtsK_SpoIIIE"/>
    <property type="match status" value="1"/>
</dbReference>
<dbReference type="SMART" id="SM00843">
    <property type="entry name" value="Ftsk_gamma"/>
    <property type="match status" value="1"/>
</dbReference>
<dbReference type="PROSITE" id="PS50901">
    <property type="entry name" value="FTSK"/>
    <property type="match status" value="1"/>
</dbReference>
<dbReference type="EMBL" id="CP097116">
    <property type="protein sequence ID" value="USS85533.1"/>
    <property type="molecule type" value="Genomic_DNA"/>
</dbReference>
<dbReference type="Gene3D" id="3.40.50.300">
    <property type="entry name" value="P-loop containing nucleotide triphosphate hydrolases"/>
    <property type="match status" value="1"/>
</dbReference>
<dbReference type="InterPro" id="IPR050206">
    <property type="entry name" value="FtsK/SpoIIIE/SftA"/>
</dbReference>
<feature type="compositionally biased region" description="Basic residues" evidence="10">
    <location>
        <begin position="1"/>
        <end position="23"/>
    </location>
</feature>
<feature type="transmembrane region" description="Helical" evidence="11">
    <location>
        <begin position="174"/>
        <end position="193"/>
    </location>
</feature>
<sequence length="784" mass="85167">MAAKQTTRKRTTRKKTTRRKPTKRTPSIWHRLATAVAKYRKNWLGLLIVALAGLGTFKLGLVGALVANLARLVVGNLYPVFLIGIALVGIWWLLAIPRLKISFRNWLSLLCLSAGSLLGASLLLFNGLGIHVQLVQITWETVLSDLMRGQVHANAGGGLIGAVLLAGCAKLFSWLGATIIAGLLLLTGVLLLFRVNVVQVGQVVSKWVHAWVEAGQAAWHRHQLARKTAQTAAKPQPSAPESPVTPQATAAKPQPQPTTSADEPPLEEQDVTTPPLAPRIQVASEVQPQPVVRDEPASSVATTDADAPTTEYQLPTVDLLEQVPPVNQKQESQTASHNTEVLRSTLQSFGIDAQVKDVRIGPSVTEYELEPAIGVKVSKIVNLSDDLALALAAKDIRIEAPIPGKSLIGIEVPNQKVATVSFREVFEQQTAADQQRILSVPLGKDVNGQVISCDLTRMPHLLIAGSTGSGKSVAINGMLTSLLLKANPDQVKLMLIDPKRVELGVYNGIPHLLSPVVSDPKKAARALNKVVNLMEQRYELFAKNGQRKIDGYNEMIRKKRQTEATTETELPYIVVVVDELADLMMTVSNEVESAIIRLAQMGRAAGVHMVLATQRPSVDVITGLIKANVPSRIAFAVSSGTDSRTILDANGAEKLLGRGDMLYQPIGQTKPNRVQGSYISDTDVEAVIAAAKKEGAPEYDENLVVTDAELEAESEAEEQDPLFDEALDYVVHERKASTSMLQRRFRIGYNRAARIIDDFEQRGYVSPQRGSTPRTVYKQATADE</sequence>
<protein>
    <recommendedName>
        <fullName evidence="3">DNA translocase FtsK</fullName>
    </recommendedName>
</protein>
<accession>A0ABY5BTE8</accession>
<dbReference type="SMART" id="SM00382">
    <property type="entry name" value="AAA"/>
    <property type="match status" value="1"/>
</dbReference>
<keyword evidence="11" id="KW-0472">Membrane</keyword>
<keyword evidence="7" id="KW-0238">DNA-binding</keyword>
<evidence type="ECO:0000256" key="9">
    <source>
        <dbReference type="PROSITE-ProRule" id="PRU00289"/>
    </source>
</evidence>
<dbReference type="SUPFAM" id="SSF46785">
    <property type="entry name" value="Winged helix' DNA-binding domain"/>
    <property type="match status" value="1"/>
</dbReference>
<keyword evidence="6 9" id="KW-0067">ATP-binding</keyword>
<dbReference type="InterPro" id="IPR018541">
    <property type="entry name" value="Ftsk_gamma"/>
</dbReference>
<dbReference type="SUPFAM" id="SSF52540">
    <property type="entry name" value="P-loop containing nucleoside triphosphate hydrolases"/>
    <property type="match status" value="1"/>
</dbReference>
<evidence type="ECO:0000313" key="13">
    <source>
        <dbReference type="EMBL" id="USS85533.1"/>
    </source>
</evidence>
<feature type="transmembrane region" description="Helical" evidence="11">
    <location>
        <begin position="76"/>
        <end position="94"/>
    </location>
</feature>
<dbReference type="Pfam" id="PF17854">
    <property type="entry name" value="FtsK_alpha"/>
    <property type="match status" value="1"/>
</dbReference>
<feature type="compositionally biased region" description="Low complexity" evidence="10">
    <location>
        <begin position="245"/>
        <end position="261"/>
    </location>
</feature>
<keyword evidence="11" id="KW-1133">Transmembrane helix</keyword>
<feature type="transmembrane region" description="Helical" evidence="11">
    <location>
        <begin position="43"/>
        <end position="70"/>
    </location>
</feature>
<evidence type="ECO:0000256" key="4">
    <source>
        <dbReference type="ARBA" id="ARBA00022741"/>
    </source>
</evidence>
<dbReference type="InterPro" id="IPR002543">
    <property type="entry name" value="FtsK_dom"/>
</dbReference>
<evidence type="ECO:0000313" key="14">
    <source>
        <dbReference type="Proteomes" id="UP001056707"/>
    </source>
</evidence>
<evidence type="ECO:0000256" key="5">
    <source>
        <dbReference type="ARBA" id="ARBA00022829"/>
    </source>
</evidence>
<dbReference type="InterPro" id="IPR027417">
    <property type="entry name" value="P-loop_NTPase"/>
</dbReference>
<feature type="binding site" evidence="9">
    <location>
        <begin position="465"/>
        <end position="472"/>
    </location>
    <ligand>
        <name>ATP</name>
        <dbReference type="ChEBI" id="CHEBI:30616"/>
    </ligand>
</feature>
<dbReference type="InterPro" id="IPR036388">
    <property type="entry name" value="WH-like_DNA-bd_sf"/>
</dbReference>
<feature type="region of interest" description="Disordered" evidence="10">
    <location>
        <begin position="284"/>
        <end position="309"/>
    </location>
</feature>
<evidence type="ECO:0000259" key="12">
    <source>
        <dbReference type="PROSITE" id="PS50901"/>
    </source>
</evidence>
<gene>
    <name evidence="13" type="ORF">M3M35_02385</name>
</gene>
<keyword evidence="11" id="KW-0812">Transmembrane</keyword>
<evidence type="ECO:0000256" key="6">
    <source>
        <dbReference type="ARBA" id="ARBA00022840"/>
    </source>
</evidence>
<evidence type="ECO:0000256" key="11">
    <source>
        <dbReference type="SAM" id="Phobius"/>
    </source>
</evidence>
<evidence type="ECO:0000256" key="1">
    <source>
        <dbReference type="ARBA" id="ARBA00004141"/>
    </source>
</evidence>
<organism evidence="13 14">
    <name type="scientific">Fructilactobacillus myrtifloralis</name>
    <dbReference type="NCBI Taxonomy" id="2940301"/>
    <lineage>
        <taxon>Bacteria</taxon>
        <taxon>Bacillati</taxon>
        <taxon>Bacillota</taxon>
        <taxon>Bacilli</taxon>
        <taxon>Lactobacillales</taxon>
        <taxon>Lactobacillaceae</taxon>
        <taxon>Fructilactobacillus</taxon>
    </lineage>
</organism>
<dbReference type="InterPro" id="IPR003593">
    <property type="entry name" value="AAA+_ATPase"/>
</dbReference>
<feature type="transmembrane region" description="Helical" evidence="11">
    <location>
        <begin position="149"/>
        <end position="167"/>
    </location>
</feature>
<evidence type="ECO:0000256" key="7">
    <source>
        <dbReference type="ARBA" id="ARBA00023125"/>
    </source>
</evidence>
<keyword evidence="14" id="KW-1185">Reference proteome</keyword>
<name>A0ABY5BTE8_9LACO</name>
<dbReference type="Proteomes" id="UP001056707">
    <property type="component" value="Chromosome"/>
</dbReference>
<dbReference type="RefSeq" id="WP_252750428.1">
    <property type="nucleotide sequence ID" value="NZ_CP097116.1"/>
</dbReference>
<keyword evidence="4 9" id="KW-0547">Nucleotide-binding</keyword>
<feature type="region of interest" description="Disordered" evidence="10">
    <location>
        <begin position="1"/>
        <end position="24"/>
    </location>
</feature>
<reference evidence="13" key="1">
    <citation type="submission" date="2022-05" db="EMBL/GenBank/DDBJ databases">
        <authorList>
            <person name="Oliphant S.A."/>
            <person name="Watson-Haigh N.S."/>
            <person name="Sumby K.M."/>
            <person name="Gardner J.M."/>
            <person name="Jiranek V."/>
        </authorList>
    </citation>
    <scope>NUCLEOTIDE SEQUENCE</scope>
    <source>
        <strain evidence="13">KI16_H9</strain>
    </source>
</reference>
<feature type="domain" description="FtsK" evidence="12">
    <location>
        <begin position="448"/>
        <end position="644"/>
    </location>
</feature>
<dbReference type="Pfam" id="PF09397">
    <property type="entry name" value="FtsK_gamma"/>
    <property type="match status" value="1"/>
</dbReference>
<feature type="region of interest" description="Disordered" evidence="10">
    <location>
        <begin position="223"/>
        <end position="272"/>
    </location>
</feature>
<feature type="region of interest" description="Disordered" evidence="10">
    <location>
        <begin position="764"/>
        <end position="784"/>
    </location>
</feature>
<comment type="subcellular location">
    <subcellularLocation>
        <location evidence="1">Membrane</location>
        <topology evidence="1">Multi-pass membrane protein</topology>
    </subcellularLocation>
</comment>
<evidence type="ECO:0000256" key="2">
    <source>
        <dbReference type="ARBA" id="ARBA00006474"/>
    </source>
</evidence>
<evidence type="ECO:0000256" key="8">
    <source>
        <dbReference type="ARBA" id="ARBA00025923"/>
    </source>
</evidence>
<evidence type="ECO:0000256" key="3">
    <source>
        <dbReference type="ARBA" id="ARBA00020887"/>
    </source>
</evidence>
<dbReference type="PANTHER" id="PTHR22683:SF41">
    <property type="entry name" value="DNA TRANSLOCASE FTSK"/>
    <property type="match status" value="1"/>
</dbReference>
<dbReference type="Gene3D" id="1.10.10.10">
    <property type="entry name" value="Winged helix-like DNA-binding domain superfamily/Winged helix DNA-binding domain"/>
    <property type="match status" value="1"/>
</dbReference>
<comment type="similarity">
    <text evidence="2">Belongs to the FtsK/SpoIIIE/SftA family.</text>
</comment>
<comment type="subunit">
    <text evidence="8">Homohexamer. Forms a ring that surrounds DNA.</text>
</comment>
<dbReference type="Gene3D" id="3.30.980.40">
    <property type="match status" value="1"/>
</dbReference>
<dbReference type="InterPro" id="IPR036390">
    <property type="entry name" value="WH_DNA-bd_sf"/>
</dbReference>
<dbReference type="InterPro" id="IPR041027">
    <property type="entry name" value="FtsK_alpha"/>
</dbReference>